<dbReference type="PROSITE" id="PS51257">
    <property type="entry name" value="PROKAR_LIPOPROTEIN"/>
    <property type="match status" value="1"/>
</dbReference>
<dbReference type="InterPro" id="IPR011989">
    <property type="entry name" value="ARM-like"/>
</dbReference>
<dbReference type="RefSeq" id="WP_380596350.1">
    <property type="nucleotide sequence ID" value="NZ_JBHSDU010000003.1"/>
</dbReference>
<keyword evidence="3" id="KW-1185">Reference proteome</keyword>
<reference evidence="3" key="1">
    <citation type="journal article" date="2019" name="Int. J. Syst. Evol. Microbiol.">
        <title>The Global Catalogue of Microorganisms (GCM) 10K type strain sequencing project: providing services to taxonomists for standard genome sequencing and annotation.</title>
        <authorList>
            <consortium name="The Broad Institute Genomics Platform"/>
            <consortium name="The Broad Institute Genome Sequencing Center for Infectious Disease"/>
            <person name="Wu L."/>
            <person name="Ma J."/>
        </authorList>
    </citation>
    <scope>NUCLEOTIDE SEQUENCE [LARGE SCALE GENOMIC DNA]</scope>
    <source>
        <strain evidence="3">CGMCC 1.10759</strain>
    </source>
</reference>
<proteinExistence type="predicted"/>
<dbReference type="EMBL" id="JBHSDU010000003">
    <property type="protein sequence ID" value="MFC4309293.1"/>
    <property type="molecule type" value="Genomic_DNA"/>
</dbReference>
<organism evidence="2 3">
    <name type="scientific">Steroidobacter flavus</name>
    <dbReference type="NCBI Taxonomy" id="1842136"/>
    <lineage>
        <taxon>Bacteria</taxon>
        <taxon>Pseudomonadati</taxon>
        <taxon>Pseudomonadota</taxon>
        <taxon>Gammaproteobacteria</taxon>
        <taxon>Steroidobacterales</taxon>
        <taxon>Steroidobacteraceae</taxon>
        <taxon>Steroidobacter</taxon>
    </lineage>
</organism>
<evidence type="ECO:0000313" key="2">
    <source>
        <dbReference type="EMBL" id="MFC4309293.1"/>
    </source>
</evidence>
<evidence type="ECO:0000313" key="3">
    <source>
        <dbReference type="Proteomes" id="UP001595904"/>
    </source>
</evidence>
<feature type="region of interest" description="Disordered" evidence="1">
    <location>
        <begin position="31"/>
        <end position="78"/>
    </location>
</feature>
<gene>
    <name evidence="2" type="ORF">ACFPN2_09395</name>
</gene>
<comment type="caution">
    <text evidence="2">The sequence shown here is derived from an EMBL/GenBank/DDBJ whole genome shotgun (WGS) entry which is preliminary data.</text>
</comment>
<dbReference type="InterPro" id="IPR016024">
    <property type="entry name" value="ARM-type_fold"/>
</dbReference>
<feature type="compositionally biased region" description="Low complexity" evidence="1">
    <location>
        <begin position="58"/>
        <end position="76"/>
    </location>
</feature>
<sequence>MRPSVIVVALGMAAACGGLVYMQATRQSTDATAGPAASGAQASREGSAAATESSGPDAAASSTNSNAAMETAAAAQNDDDAIAASKASRPDTVEQWIKDTQDSDPKIRAAAIAKLANAPKAQALPALKNVLETGEPDIDRHIALNSLHTLALRDGDKNGQVRDVMRSAIYHSDNDGVMQTAQSLLDDVEAALSEPPPQKN</sequence>
<dbReference type="SUPFAM" id="SSF48371">
    <property type="entry name" value="ARM repeat"/>
    <property type="match status" value="1"/>
</dbReference>
<name>A0ABV8SRU5_9GAMM</name>
<feature type="compositionally biased region" description="Low complexity" evidence="1">
    <location>
        <begin position="31"/>
        <end position="43"/>
    </location>
</feature>
<evidence type="ECO:0000256" key="1">
    <source>
        <dbReference type="SAM" id="MobiDB-lite"/>
    </source>
</evidence>
<evidence type="ECO:0008006" key="4">
    <source>
        <dbReference type="Google" id="ProtNLM"/>
    </source>
</evidence>
<dbReference type="Gene3D" id="1.25.10.10">
    <property type="entry name" value="Leucine-rich Repeat Variant"/>
    <property type="match status" value="1"/>
</dbReference>
<accession>A0ABV8SRU5</accession>
<protein>
    <recommendedName>
        <fullName evidence="4">HEAT repeat domain-containing protein</fullName>
    </recommendedName>
</protein>
<dbReference type="Proteomes" id="UP001595904">
    <property type="component" value="Unassembled WGS sequence"/>
</dbReference>